<proteinExistence type="predicted"/>
<reference evidence="1 2" key="1">
    <citation type="journal article" date="2016" name="Gene">
        <title>PacBio SMRT assembly of a complex multi-replicon genome reveals chlorocatechol degradative operon in a region of genome plasticity.</title>
        <authorList>
            <person name="Ricker N."/>
            <person name="Shen S.Y."/>
            <person name="Goordial J."/>
            <person name="Jin S."/>
            <person name="Fulthorpe R.R."/>
        </authorList>
    </citation>
    <scope>NUCLEOTIDE SEQUENCE [LARGE SCALE GENOMIC DNA]</scope>
    <source>
        <strain evidence="1 2">OLGA172</strain>
    </source>
</reference>
<dbReference type="STRING" id="1804984.AYM40_22980"/>
<protein>
    <submittedName>
        <fullName evidence="1">Uncharacterized protein</fullName>
    </submittedName>
</protein>
<gene>
    <name evidence="1" type="ORF">AYM40_22980</name>
</gene>
<accession>A0A160FQQ5</accession>
<dbReference type="AlphaFoldDB" id="A0A160FQQ5"/>
<name>A0A160FQQ5_9BURK</name>
<keyword evidence="2" id="KW-1185">Reference proteome</keyword>
<organism evidence="1 2">
    <name type="scientific">Paraburkholderia phytofirmans OLGA172</name>
    <dbReference type="NCBI Taxonomy" id="1417228"/>
    <lineage>
        <taxon>Bacteria</taxon>
        <taxon>Pseudomonadati</taxon>
        <taxon>Pseudomonadota</taxon>
        <taxon>Betaproteobacteria</taxon>
        <taxon>Burkholderiales</taxon>
        <taxon>Burkholderiaceae</taxon>
        <taxon>Paraburkholderia</taxon>
    </lineage>
</organism>
<evidence type="ECO:0000313" key="1">
    <source>
        <dbReference type="EMBL" id="ANB75265.1"/>
    </source>
</evidence>
<sequence>MLKETLSRSRALLVTDAFFKSSSGCYLLNSTGRRVSASFSRSWTPAPPRATRKTLNAKKIFDMLAGGCGPAGAAAAIDAAHKDIRTGVPAERFGGQVLYTMAIETSYRCRKRKD</sequence>
<dbReference type="EMBL" id="CP014579">
    <property type="protein sequence ID" value="ANB75265.1"/>
    <property type="molecule type" value="Genomic_DNA"/>
</dbReference>
<dbReference type="InterPro" id="IPR036188">
    <property type="entry name" value="FAD/NAD-bd_sf"/>
</dbReference>
<dbReference type="Proteomes" id="UP000076852">
    <property type="component" value="Chromosome 2"/>
</dbReference>
<evidence type="ECO:0000313" key="2">
    <source>
        <dbReference type="Proteomes" id="UP000076852"/>
    </source>
</evidence>
<dbReference type="Gene3D" id="3.50.50.60">
    <property type="entry name" value="FAD/NAD(P)-binding domain"/>
    <property type="match status" value="1"/>
</dbReference>
<dbReference type="KEGG" id="buz:AYM40_22980"/>